<dbReference type="SUPFAM" id="SSF141259">
    <property type="entry name" value="CarD-like"/>
    <property type="match status" value="1"/>
</dbReference>
<evidence type="ECO:0000256" key="1">
    <source>
        <dbReference type="ARBA" id="ARBA00004496"/>
    </source>
</evidence>
<dbReference type="InterPro" id="IPR011545">
    <property type="entry name" value="DEAD/DEAH_box_helicase_dom"/>
</dbReference>
<dbReference type="InterPro" id="IPR004576">
    <property type="entry name" value="Mfd"/>
</dbReference>
<keyword evidence="5" id="KW-0378">Hydrolase</keyword>
<dbReference type="SUPFAM" id="SSF143517">
    <property type="entry name" value="TRCF domain-like"/>
    <property type="match status" value="1"/>
</dbReference>
<accession>A0A6G0W428</accession>
<dbReference type="InterPro" id="IPR019405">
    <property type="entry name" value="Lactonase_7-beta_prop"/>
</dbReference>
<evidence type="ECO:0000259" key="10">
    <source>
        <dbReference type="PROSITE" id="PS51192"/>
    </source>
</evidence>
<keyword evidence="9" id="KW-0234">DNA repair</keyword>
<dbReference type="GO" id="GO:0003684">
    <property type="term" value="F:damaged DNA binding"/>
    <property type="evidence" value="ECO:0007669"/>
    <property type="project" value="InterPro"/>
</dbReference>
<dbReference type="AlphaFoldDB" id="A0A6G0W428"/>
<dbReference type="Proteomes" id="UP000478052">
    <property type="component" value="Unassembled WGS sequence"/>
</dbReference>
<dbReference type="SMART" id="SM00487">
    <property type="entry name" value="DEXDc"/>
    <property type="match status" value="1"/>
</dbReference>
<dbReference type="GO" id="GO:0005737">
    <property type="term" value="C:cytoplasm"/>
    <property type="evidence" value="ECO:0007669"/>
    <property type="project" value="UniProtKB-SubCell"/>
</dbReference>
<dbReference type="Gene3D" id="3.40.50.300">
    <property type="entry name" value="P-loop containing nucleotide triphosphate hydrolases"/>
    <property type="match status" value="2"/>
</dbReference>
<evidence type="ECO:0000256" key="7">
    <source>
        <dbReference type="ARBA" id="ARBA00022840"/>
    </source>
</evidence>
<evidence type="ECO:0000256" key="6">
    <source>
        <dbReference type="ARBA" id="ARBA00022806"/>
    </source>
</evidence>
<dbReference type="InterPro" id="IPR037235">
    <property type="entry name" value="TRCF-like_C_D7"/>
</dbReference>
<dbReference type="InterPro" id="IPR001650">
    <property type="entry name" value="Helicase_C-like"/>
</dbReference>
<dbReference type="InterPro" id="IPR003711">
    <property type="entry name" value="CarD-like/TRCF_RID"/>
</dbReference>
<dbReference type="HAMAP" id="MF_00969">
    <property type="entry name" value="TRCF"/>
    <property type="match status" value="1"/>
</dbReference>
<dbReference type="SUPFAM" id="SSF52540">
    <property type="entry name" value="P-loop containing nucleoside triphosphate hydrolases"/>
    <property type="match status" value="2"/>
</dbReference>
<gene>
    <name evidence="12" type="ORF">FWK35_00025468</name>
</gene>
<dbReference type="Gene3D" id="3.90.1150.50">
    <property type="entry name" value="Transcription-repair-coupling factor, D7 domain"/>
    <property type="match status" value="1"/>
</dbReference>
<dbReference type="GO" id="GO:0006281">
    <property type="term" value="P:DNA repair"/>
    <property type="evidence" value="ECO:0007669"/>
    <property type="project" value="UniProtKB-KW"/>
</dbReference>
<comment type="caution">
    <text evidence="12">The sequence shown here is derived from an EMBL/GenBank/DDBJ whole genome shotgun (WGS) entry which is preliminary data.</text>
</comment>
<keyword evidence="2" id="KW-0963">Cytoplasm</keyword>
<dbReference type="Gene3D" id="2.130.10.10">
    <property type="entry name" value="YVTN repeat-like/Quinoprotein amine dehydrogenase"/>
    <property type="match status" value="1"/>
</dbReference>
<dbReference type="SMART" id="SM00490">
    <property type="entry name" value="HELICc"/>
    <property type="match status" value="1"/>
</dbReference>
<dbReference type="Gene3D" id="2.40.10.170">
    <property type="match status" value="1"/>
</dbReference>
<dbReference type="InterPro" id="IPR047112">
    <property type="entry name" value="RecG/Mfd"/>
</dbReference>
<dbReference type="PROSITE" id="PS51194">
    <property type="entry name" value="HELICASE_CTER"/>
    <property type="match status" value="1"/>
</dbReference>
<feature type="domain" description="Helicase ATP-binding" evidence="10">
    <location>
        <begin position="171"/>
        <end position="332"/>
    </location>
</feature>
<keyword evidence="4" id="KW-0227">DNA damage</keyword>
<dbReference type="OrthoDB" id="1718at2759"/>
<dbReference type="Pfam" id="PF02559">
    <property type="entry name" value="CarD_TRCF_RID"/>
    <property type="match status" value="1"/>
</dbReference>
<reference evidence="12 13" key="1">
    <citation type="submission" date="2019-08" db="EMBL/GenBank/DDBJ databases">
        <title>Whole genome of Aphis craccivora.</title>
        <authorList>
            <person name="Voronova N.V."/>
            <person name="Shulinski R.S."/>
            <person name="Bandarenka Y.V."/>
            <person name="Zhorov D.G."/>
            <person name="Warner D."/>
        </authorList>
    </citation>
    <scope>NUCLEOTIDE SEQUENCE [LARGE SCALE GENOMIC DNA]</scope>
    <source>
        <strain evidence="12">180601</strain>
        <tissue evidence="12">Whole Body</tissue>
    </source>
</reference>
<keyword evidence="7" id="KW-0067">ATP-binding</keyword>
<dbReference type="InterPro" id="IPR036101">
    <property type="entry name" value="CarD-like/TRCF_RID_sf"/>
</dbReference>
<dbReference type="NCBIfam" id="TIGR00580">
    <property type="entry name" value="mfd"/>
    <property type="match status" value="1"/>
</dbReference>
<organism evidence="12 13">
    <name type="scientific">Aphis craccivora</name>
    <name type="common">Cowpea aphid</name>
    <dbReference type="NCBI Taxonomy" id="307492"/>
    <lineage>
        <taxon>Eukaryota</taxon>
        <taxon>Metazoa</taxon>
        <taxon>Ecdysozoa</taxon>
        <taxon>Arthropoda</taxon>
        <taxon>Hexapoda</taxon>
        <taxon>Insecta</taxon>
        <taxon>Pterygota</taxon>
        <taxon>Neoptera</taxon>
        <taxon>Paraneoptera</taxon>
        <taxon>Hemiptera</taxon>
        <taxon>Sternorrhyncha</taxon>
        <taxon>Aphidomorpha</taxon>
        <taxon>Aphidoidea</taxon>
        <taxon>Aphididae</taxon>
        <taxon>Aphidini</taxon>
        <taxon>Aphis</taxon>
        <taxon>Aphis</taxon>
    </lineage>
</organism>
<dbReference type="InterPro" id="IPR011045">
    <property type="entry name" value="N2O_reductase_N"/>
</dbReference>
<dbReference type="InterPro" id="IPR005118">
    <property type="entry name" value="TRCF_C"/>
</dbReference>
<dbReference type="InterPro" id="IPR027417">
    <property type="entry name" value="P-loop_NTPase"/>
</dbReference>
<dbReference type="CDD" id="cd17991">
    <property type="entry name" value="DEXHc_TRCF"/>
    <property type="match status" value="1"/>
</dbReference>
<dbReference type="Pfam" id="PF03461">
    <property type="entry name" value="TRCF"/>
    <property type="match status" value="1"/>
</dbReference>
<sequence>TQKDLLFLSTKEIFKISNNKNISLIKNQFLYQLKINDLIIHIQHGVGRYQGLATIKTASCESEYLVILYAEENKLYVPISYLHLISPYVGNIEKNVVLNKLGHDKWDKEKNKISKNLCDHAAILLNIYANRLSKKGFAFKKNEKEYNLFCKEFPFKVTLDQKKAIKSVLNDMYKSIPMDRLICGDVGFGKTEVAMRAAFICISNKKQVIVLVPTTLLAEQHFNSFKKRFYNWSVNIDILSRFSNAKEKEKILKDIKLGNINILVGTHKILFENITWYNLGLLIIDEEHRFGVTHKEIIKEIYSHIDILTLTATPIPRTLNMAMNGIKSLSIISNPPEERKKIKTFIEEYNPILIKKAIFREISRGGQVYYIYNKVRGINNIAMKLLNLVPDAKIKVSHGQMNHNELKTIMNEFYQNHFNILVCTTIIESGINIPKANTIIIENSDYFGLSQLHQLRGRIGRSSTQGYALLLVNNLKKITINARKRLEAISETNNFGGGFNLSNRDLEIRGIGELLGKEQSGHVNGIGINLYIKLLHRTIKLYKNGEKKILLEDLIKKSDIELHVPSLLPKNYIHDVSQRLFFYERIENANNEKEIEKIYFELLNQFGKLPTFAENLILIAKIKLLTKKIGISYIKSSKNIGIIKFNKINSINMEYLLSRFNKEPHLWKMIDSTKLKFIHNFKDDFLRLNWIFNLNNMKQIIYIANSTGQNIEAWNLYQDGNMKLIHKVITHSQVQPINYIKNKSLLYAGVRPDNRIFVYSIKENGHLEKKGESRIPGSPNYISFSSDKKFLFCSSYHDNSISVIPLNENGIPKEPIQIIYNINGCHAALFNAKYNILFVTSLKEDCIYLYHLTKHGILKNTEQKLIQTKFSAGPRHIRFHPNEDFVYTINELNGTIDVWEIYIQKNIQKVKNIQNISIVENYIASNKYWSADIHITSCELSGSETDIAPKVSP</sequence>
<keyword evidence="3" id="KW-0547">Nucleotide-binding</keyword>
<comment type="subcellular location">
    <subcellularLocation>
        <location evidence="1">Cytoplasm</location>
    </subcellularLocation>
</comment>
<dbReference type="InterPro" id="IPR015943">
    <property type="entry name" value="WD40/YVTN_repeat-like_dom_sf"/>
</dbReference>
<dbReference type="FunFam" id="3.40.50.300:FF:000546">
    <property type="entry name" value="Transcription-repair-coupling factor"/>
    <property type="match status" value="1"/>
</dbReference>
<dbReference type="SUPFAM" id="SSF50974">
    <property type="entry name" value="Nitrous oxide reductase, N-terminal domain"/>
    <property type="match status" value="1"/>
</dbReference>
<dbReference type="EMBL" id="VUJU01009135">
    <property type="protein sequence ID" value="KAF0721729.1"/>
    <property type="molecule type" value="Genomic_DNA"/>
</dbReference>
<evidence type="ECO:0000256" key="4">
    <source>
        <dbReference type="ARBA" id="ARBA00022763"/>
    </source>
</evidence>
<evidence type="ECO:0000313" key="13">
    <source>
        <dbReference type="Proteomes" id="UP000478052"/>
    </source>
</evidence>
<dbReference type="SMART" id="SM01058">
    <property type="entry name" value="CarD_TRCF"/>
    <property type="match status" value="1"/>
</dbReference>
<keyword evidence="6" id="KW-0347">Helicase</keyword>
<evidence type="ECO:0000256" key="9">
    <source>
        <dbReference type="ARBA" id="ARBA00023204"/>
    </source>
</evidence>
<keyword evidence="8" id="KW-0238">DNA-binding</keyword>
<evidence type="ECO:0000256" key="5">
    <source>
        <dbReference type="ARBA" id="ARBA00022801"/>
    </source>
</evidence>
<evidence type="ECO:0000259" key="11">
    <source>
        <dbReference type="PROSITE" id="PS51194"/>
    </source>
</evidence>
<evidence type="ECO:0000256" key="8">
    <source>
        <dbReference type="ARBA" id="ARBA00023125"/>
    </source>
</evidence>
<evidence type="ECO:0000256" key="3">
    <source>
        <dbReference type="ARBA" id="ARBA00022741"/>
    </source>
</evidence>
<dbReference type="GO" id="GO:0003678">
    <property type="term" value="F:DNA helicase activity"/>
    <property type="evidence" value="ECO:0007669"/>
    <property type="project" value="TreeGrafter"/>
</dbReference>
<evidence type="ECO:0000313" key="12">
    <source>
        <dbReference type="EMBL" id="KAF0721729.1"/>
    </source>
</evidence>
<proteinExistence type="inferred from homology"/>
<dbReference type="PANTHER" id="PTHR47964">
    <property type="entry name" value="ATP-DEPENDENT DNA HELICASE HOMOLOG RECG, CHLOROPLASTIC"/>
    <property type="match status" value="1"/>
</dbReference>
<dbReference type="GO" id="GO:0016787">
    <property type="term" value="F:hydrolase activity"/>
    <property type="evidence" value="ECO:0007669"/>
    <property type="project" value="UniProtKB-KW"/>
</dbReference>
<dbReference type="GO" id="GO:0005524">
    <property type="term" value="F:ATP binding"/>
    <property type="evidence" value="ECO:0007669"/>
    <property type="project" value="UniProtKB-KW"/>
</dbReference>
<dbReference type="PANTHER" id="PTHR47964:SF1">
    <property type="entry name" value="ATP-DEPENDENT DNA HELICASE HOMOLOG RECG, CHLOROPLASTIC"/>
    <property type="match status" value="1"/>
</dbReference>
<dbReference type="InterPro" id="IPR014001">
    <property type="entry name" value="Helicase_ATP-bd"/>
</dbReference>
<dbReference type="Pfam" id="PF10282">
    <property type="entry name" value="Lactonase"/>
    <property type="match status" value="1"/>
</dbReference>
<feature type="non-terminal residue" evidence="12">
    <location>
        <position position="1"/>
    </location>
</feature>
<name>A0A6G0W428_APHCR</name>
<keyword evidence="13" id="KW-1185">Reference proteome</keyword>
<evidence type="ECO:0000256" key="2">
    <source>
        <dbReference type="ARBA" id="ARBA00022490"/>
    </source>
</evidence>
<protein>
    <submittedName>
        <fullName evidence="12">Transcription-repair-coupling factor</fullName>
    </submittedName>
</protein>
<feature type="domain" description="Helicase C-terminal" evidence="11">
    <location>
        <begin position="341"/>
        <end position="507"/>
    </location>
</feature>
<dbReference type="SMART" id="SM00982">
    <property type="entry name" value="TRCF"/>
    <property type="match status" value="1"/>
</dbReference>
<dbReference type="PROSITE" id="PS51192">
    <property type="entry name" value="HELICASE_ATP_BIND_1"/>
    <property type="match status" value="1"/>
</dbReference>
<dbReference type="Pfam" id="PF00271">
    <property type="entry name" value="Helicase_C"/>
    <property type="match status" value="1"/>
</dbReference>
<dbReference type="Pfam" id="PF00270">
    <property type="entry name" value="DEAD"/>
    <property type="match status" value="1"/>
</dbReference>